<dbReference type="AlphaFoldDB" id="A0A8H3IBM6"/>
<dbReference type="OrthoDB" id="341259at2759"/>
<evidence type="ECO:0000313" key="1">
    <source>
        <dbReference type="EMBL" id="CAF9912443.1"/>
    </source>
</evidence>
<sequence>MADPVTVIQVISASTSLAAHCAQVVKGLHDLAGKLKNAEISIRSTAHELDIIRLAWERIEGALKSWEGNEDFEGELLQRLRQNLEFGALIVASLAEDMSTFTKRPFTFTQRSKYVWSQKKFKDHQDRIRGQVSAMNLLVAVLKMPSAVDRLSLLHKGAAVLRKSDESAFSIVPSHMSSRLSSIHSDPSRISTGSAELVYRQLTVDNDLFTARVYKRNYRHPAMNFRMKTRASTSVQMRERPSTGNVATETLDYPVQRASPENQSMISLDRGEESTSQPPHSTRATLLKTFDRVQIPSSLWITGPPISTTRQNTVVGPAVSIDLVYVYMDRDPEQSRNLADSVSQCQPGHLVHLLRLLAGEFLTWRKRFLGEACNQQKLDQVELLLFVDQGLREWLMPAGPWHLDDSLQSNHLDNVASQLLLTGLGKDALTEAFARVHPSVRAVARAHHENVYSEEKFWEANTRLPYELPAEHTLLLAAAYKRDWDSIDVLLKDGVDVNAKFEDGKTCLLRMASMANPKDHYKFMLYPYSVEAVMSSLLNLGADIEATTLEGDNFLHLLARRKIEPLAPDFHTGRFDKAPIFSALSAVNQRGETPAVVAEQVGNDHFLNCVDELHQMEALGLARWRNGFWIRL</sequence>
<dbReference type="EMBL" id="CAJPDS010000011">
    <property type="protein sequence ID" value="CAF9912443.1"/>
    <property type="molecule type" value="Genomic_DNA"/>
</dbReference>
<reference evidence="1" key="1">
    <citation type="submission" date="2021-03" db="EMBL/GenBank/DDBJ databases">
        <authorList>
            <person name="Tagirdzhanova G."/>
        </authorList>
    </citation>
    <scope>NUCLEOTIDE SEQUENCE</scope>
</reference>
<dbReference type="Gene3D" id="1.25.40.20">
    <property type="entry name" value="Ankyrin repeat-containing domain"/>
    <property type="match status" value="1"/>
</dbReference>
<evidence type="ECO:0008006" key="3">
    <source>
        <dbReference type="Google" id="ProtNLM"/>
    </source>
</evidence>
<protein>
    <recommendedName>
        <fullName evidence="3">Fungal N-terminal domain-containing protein</fullName>
    </recommendedName>
</protein>
<organism evidence="1 2">
    <name type="scientific">Heterodermia speciosa</name>
    <dbReference type="NCBI Taxonomy" id="116794"/>
    <lineage>
        <taxon>Eukaryota</taxon>
        <taxon>Fungi</taxon>
        <taxon>Dikarya</taxon>
        <taxon>Ascomycota</taxon>
        <taxon>Pezizomycotina</taxon>
        <taxon>Lecanoromycetes</taxon>
        <taxon>OSLEUM clade</taxon>
        <taxon>Lecanoromycetidae</taxon>
        <taxon>Caliciales</taxon>
        <taxon>Physciaceae</taxon>
        <taxon>Heterodermia</taxon>
    </lineage>
</organism>
<dbReference type="Proteomes" id="UP000664521">
    <property type="component" value="Unassembled WGS sequence"/>
</dbReference>
<proteinExistence type="predicted"/>
<dbReference type="InterPro" id="IPR036770">
    <property type="entry name" value="Ankyrin_rpt-contain_sf"/>
</dbReference>
<name>A0A8H3IBM6_9LECA</name>
<evidence type="ECO:0000313" key="2">
    <source>
        <dbReference type="Proteomes" id="UP000664521"/>
    </source>
</evidence>
<dbReference type="SUPFAM" id="SSF48403">
    <property type="entry name" value="Ankyrin repeat"/>
    <property type="match status" value="1"/>
</dbReference>
<gene>
    <name evidence="1" type="ORF">HETSPECPRED_000940</name>
</gene>
<accession>A0A8H3IBM6</accession>
<comment type="caution">
    <text evidence="1">The sequence shown here is derived from an EMBL/GenBank/DDBJ whole genome shotgun (WGS) entry which is preliminary data.</text>
</comment>
<keyword evidence="2" id="KW-1185">Reference proteome</keyword>